<dbReference type="RefSeq" id="WP_124946935.1">
    <property type="nucleotide sequence ID" value="NZ_BHVT01000051.1"/>
</dbReference>
<keyword evidence="3" id="KW-1185">Reference proteome</keyword>
<evidence type="ECO:0000313" key="3">
    <source>
        <dbReference type="Proteomes" id="UP000295367"/>
    </source>
</evidence>
<dbReference type="AlphaFoldDB" id="A0A4R3XS75"/>
<evidence type="ECO:0000313" key="2">
    <source>
        <dbReference type="EMBL" id="TCV81086.1"/>
    </source>
</evidence>
<keyword evidence="1" id="KW-0732">Signal</keyword>
<feature type="chain" id="PRO_5020800138" evidence="1">
    <location>
        <begin position="23"/>
        <end position="253"/>
    </location>
</feature>
<name>A0A4R3XS75_9PROT</name>
<accession>A0A4R3XS75</accession>
<gene>
    <name evidence="2" type="ORF">EDC63_1264</name>
</gene>
<reference evidence="2 3" key="1">
    <citation type="submission" date="2019-03" db="EMBL/GenBank/DDBJ databases">
        <title>Genomic Encyclopedia of Type Strains, Phase IV (KMG-IV): sequencing the most valuable type-strain genomes for metagenomic binning, comparative biology and taxonomic classification.</title>
        <authorList>
            <person name="Goeker M."/>
        </authorList>
    </citation>
    <scope>NUCLEOTIDE SEQUENCE [LARGE SCALE GENOMIC DNA]</scope>
    <source>
        <strain evidence="2 3">DSM 100309</strain>
    </source>
</reference>
<sequence length="253" mass="29504">MLKKYSFLILSAFLCFIFIANAKDVTSNTKKKLPIECTDHDNFDMTDCEKARQLEQWVRDQEKVPDDKRFLSAMMGEDLLIEKFSGFRIGLHKIQIAVIKDMVTSVKIGVPNVTGMYAMGAANGCDIISSIDILNNTEYFTFFRWECQSTKKNGAREKRYDYYNYDKHYRRLDNVISSSYQKIYPSLTYTKGTYKFQWLNYKQSDGTPNPIFYNFKISGNRPADLKCGRTWNDECDITMIAPIPQNQYKILDE</sequence>
<protein>
    <submittedName>
        <fullName evidence="2">Uncharacterized protein</fullName>
    </submittedName>
</protein>
<evidence type="ECO:0000256" key="1">
    <source>
        <dbReference type="SAM" id="SignalP"/>
    </source>
</evidence>
<proteinExistence type="predicted"/>
<dbReference type="EMBL" id="SMCO01000026">
    <property type="protein sequence ID" value="TCV81086.1"/>
    <property type="molecule type" value="Genomic_DNA"/>
</dbReference>
<feature type="signal peptide" evidence="1">
    <location>
        <begin position="1"/>
        <end position="22"/>
    </location>
</feature>
<comment type="caution">
    <text evidence="2">The sequence shown here is derived from an EMBL/GenBank/DDBJ whole genome shotgun (WGS) entry which is preliminary data.</text>
</comment>
<organism evidence="2 3">
    <name type="scientific">Sulfurirhabdus autotrophica</name>
    <dbReference type="NCBI Taxonomy" id="1706046"/>
    <lineage>
        <taxon>Bacteria</taxon>
        <taxon>Pseudomonadati</taxon>
        <taxon>Pseudomonadota</taxon>
        <taxon>Betaproteobacteria</taxon>
        <taxon>Nitrosomonadales</taxon>
        <taxon>Sulfuricellaceae</taxon>
        <taxon>Sulfurirhabdus</taxon>
    </lineage>
</organism>
<dbReference type="Proteomes" id="UP000295367">
    <property type="component" value="Unassembled WGS sequence"/>
</dbReference>